<dbReference type="AlphaFoldDB" id="A0A9D4QVC1"/>
<keyword evidence="2" id="KW-1185">Reference proteome</keyword>
<organism evidence="1 2">
    <name type="scientific">Dreissena polymorpha</name>
    <name type="common">Zebra mussel</name>
    <name type="synonym">Mytilus polymorpha</name>
    <dbReference type="NCBI Taxonomy" id="45954"/>
    <lineage>
        <taxon>Eukaryota</taxon>
        <taxon>Metazoa</taxon>
        <taxon>Spiralia</taxon>
        <taxon>Lophotrochozoa</taxon>
        <taxon>Mollusca</taxon>
        <taxon>Bivalvia</taxon>
        <taxon>Autobranchia</taxon>
        <taxon>Heteroconchia</taxon>
        <taxon>Euheterodonta</taxon>
        <taxon>Imparidentia</taxon>
        <taxon>Neoheterodontei</taxon>
        <taxon>Myida</taxon>
        <taxon>Dreissenoidea</taxon>
        <taxon>Dreissenidae</taxon>
        <taxon>Dreissena</taxon>
    </lineage>
</organism>
<gene>
    <name evidence="1" type="ORF">DPMN_117091</name>
</gene>
<accession>A0A9D4QVC1</accession>
<sequence length="50" mass="5552">MGAIRTTSAYGPNTHLETHDVIMDREMTALNITLFDSEGLQQSEGRCLRA</sequence>
<evidence type="ECO:0000313" key="1">
    <source>
        <dbReference type="EMBL" id="KAH3843570.1"/>
    </source>
</evidence>
<comment type="caution">
    <text evidence="1">The sequence shown here is derived from an EMBL/GenBank/DDBJ whole genome shotgun (WGS) entry which is preliminary data.</text>
</comment>
<protein>
    <submittedName>
        <fullName evidence="1">Uncharacterized protein</fullName>
    </submittedName>
</protein>
<proteinExistence type="predicted"/>
<dbReference type="Proteomes" id="UP000828390">
    <property type="component" value="Unassembled WGS sequence"/>
</dbReference>
<dbReference type="EMBL" id="JAIWYP010000004">
    <property type="protein sequence ID" value="KAH3843570.1"/>
    <property type="molecule type" value="Genomic_DNA"/>
</dbReference>
<evidence type="ECO:0000313" key="2">
    <source>
        <dbReference type="Proteomes" id="UP000828390"/>
    </source>
</evidence>
<reference evidence="1" key="2">
    <citation type="submission" date="2020-11" db="EMBL/GenBank/DDBJ databases">
        <authorList>
            <person name="McCartney M.A."/>
            <person name="Auch B."/>
            <person name="Kono T."/>
            <person name="Mallez S."/>
            <person name="Becker A."/>
            <person name="Gohl D.M."/>
            <person name="Silverstein K.A.T."/>
            <person name="Koren S."/>
            <person name="Bechman K.B."/>
            <person name="Herman A."/>
            <person name="Abrahante J.E."/>
            <person name="Garbe J."/>
        </authorList>
    </citation>
    <scope>NUCLEOTIDE SEQUENCE</scope>
    <source>
        <strain evidence="1">Duluth1</strain>
        <tissue evidence="1">Whole animal</tissue>
    </source>
</reference>
<name>A0A9D4QVC1_DREPO</name>
<reference evidence="1" key="1">
    <citation type="journal article" date="2019" name="bioRxiv">
        <title>The Genome of the Zebra Mussel, Dreissena polymorpha: A Resource for Invasive Species Research.</title>
        <authorList>
            <person name="McCartney M.A."/>
            <person name="Auch B."/>
            <person name="Kono T."/>
            <person name="Mallez S."/>
            <person name="Zhang Y."/>
            <person name="Obille A."/>
            <person name="Becker A."/>
            <person name="Abrahante J.E."/>
            <person name="Garbe J."/>
            <person name="Badalamenti J.P."/>
            <person name="Herman A."/>
            <person name="Mangelson H."/>
            <person name="Liachko I."/>
            <person name="Sullivan S."/>
            <person name="Sone E.D."/>
            <person name="Koren S."/>
            <person name="Silverstein K.A.T."/>
            <person name="Beckman K.B."/>
            <person name="Gohl D.M."/>
        </authorList>
    </citation>
    <scope>NUCLEOTIDE SEQUENCE</scope>
    <source>
        <strain evidence="1">Duluth1</strain>
        <tissue evidence="1">Whole animal</tissue>
    </source>
</reference>